<dbReference type="GO" id="GO:0016020">
    <property type="term" value="C:membrane"/>
    <property type="evidence" value="ECO:0007669"/>
    <property type="project" value="InterPro"/>
</dbReference>
<evidence type="ECO:0000256" key="1">
    <source>
        <dbReference type="SAM" id="Phobius"/>
    </source>
</evidence>
<dbReference type="Gene3D" id="1.10.3730.20">
    <property type="match status" value="1"/>
</dbReference>
<proteinExistence type="predicted"/>
<dbReference type="SUPFAM" id="SSF103481">
    <property type="entry name" value="Multidrug resistance efflux transporter EmrE"/>
    <property type="match status" value="2"/>
</dbReference>
<organism evidence="3">
    <name type="scientific">marine metagenome</name>
    <dbReference type="NCBI Taxonomy" id="408172"/>
    <lineage>
        <taxon>unclassified sequences</taxon>
        <taxon>metagenomes</taxon>
        <taxon>ecological metagenomes</taxon>
    </lineage>
</organism>
<keyword evidence="1" id="KW-1133">Transmembrane helix</keyword>
<dbReference type="InterPro" id="IPR037185">
    <property type="entry name" value="EmrE-like"/>
</dbReference>
<dbReference type="EMBL" id="UINC01001639">
    <property type="protein sequence ID" value="SUZ85541.1"/>
    <property type="molecule type" value="Genomic_DNA"/>
</dbReference>
<dbReference type="InterPro" id="IPR000620">
    <property type="entry name" value="EamA_dom"/>
</dbReference>
<dbReference type="AlphaFoldDB" id="A0A381R1E9"/>
<feature type="transmembrane region" description="Helical" evidence="1">
    <location>
        <begin position="33"/>
        <end position="50"/>
    </location>
</feature>
<dbReference type="Pfam" id="PF00892">
    <property type="entry name" value="EamA"/>
    <property type="match status" value="1"/>
</dbReference>
<reference evidence="3" key="1">
    <citation type="submission" date="2018-05" db="EMBL/GenBank/DDBJ databases">
        <authorList>
            <person name="Lanie J.A."/>
            <person name="Ng W.-L."/>
            <person name="Kazmierczak K.M."/>
            <person name="Andrzejewski T.M."/>
            <person name="Davidsen T.M."/>
            <person name="Wayne K.J."/>
            <person name="Tettelin H."/>
            <person name="Glass J.I."/>
            <person name="Rusch D."/>
            <person name="Podicherti R."/>
            <person name="Tsui H.-C.T."/>
            <person name="Winkler M.E."/>
        </authorList>
    </citation>
    <scope>NUCLEOTIDE SEQUENCE</scope>
</reference>
<feature type="transmembrane region" description="Helical" evidence="1">
    <location>
        <begin position="169"/>
        <end position="186"/>
    </location>
</feature>
<evidence type="ECO:0000313" key="3">
    <source>
        <dbReference type="EMBL" id="SUZ85541.1"/>
    </source>
</evidence>
<gene>
    <name evidence="3" type="ORF">METZ01_LOCUS38395</name>
</gene>
<protein>
    <recommendedName>
        <fullName evidence="2">EamA domain-containing protein</fullName>
    </recommendedName>
</protein>
<name>A0A381R1E9_9ZZZZ</name>
<keyword evidence="1" id="KW-0472">Membrane</keyword>
<accession>A0A381R1E9</accession>
<feature type="transmembrane region" description="Helical" evidence="1">
    <location>
        <begin position="140"/>
        <end position="157"/>
    </location>
</feature>
<keyword evidence="1" id="KW-0812">Transmembrane</keyword>
<feature type="domain" description="EamA" evidence="2">
    <location>
        <begin position="5"/>
        <end position="128"/>
    </location>
</feature>
<evidence type="ECO:0000259" key="2">
    <source>
        <dbReference type="Pfam" id="PF00892"/>
    </source>
</evidence>
<feature type="transmembrane region" description="Helical" evidence="1">
    <location>
        <begin position="112"/>
        <end position="133"/>
    </location>
</feature>
<sequence length="265" mass="27125">MPATAVLLVLVSTVLHAGWNTRLHRSADPETTVALSYLLVGIVLLPAVWFDPPSEVPGWVVASAAAQGGYMALLGTAYRTGSLSVAYPISRGTAPLLVGLGGWLLLDETPTAATAAGLVVLVGGLLVLAGLGNQLQERRAVVLAAITGLCTVAYSLIDARSVDLTGSLGYLSMVMILSSGAVLLGRRPGWARMRPMLGDSAVVGAGQGGAYALVLLAFQQAQAGQVAGLRQVSVVLGVLLAREALGPRALWGSLLVTAGAVLVIW</sequence>
<feature type="transmembrane region" description="Helical" evidence="1">
    <location>
        <begin position="57"/>
        <end position="78"/>
    </location>
</feature>